<organism evidence="7 8">
    <name type="scientific">Kangsaoukella pontilimi</name>
    <dbReference type="NCBI Taxonomy" id="2691042"/>
    <lineage>
        <taxon>Bacteria</taxon>
        <taxon>Pseudomonadati</taxon>
        <taxon>Pseudomonadota</taxon>
        <taxon>Alphaproteobacteria</taxon>
        <taxon>Rhodobacterales</taxon>
        <taxon>Paracoccaceae</taxon>
        <taxon>Kangsaoukella</taxon>
    </lineage>
</organism>
<evidence type="ECO:0000313" key="7">
    <source>
        <dbReference type="EMBL" id="MXQ09214.1"/>
    </source>
</evidence>
<feature type="transmembrane region" description="Helical" evidence="6">
    <location>
        <begin position="85"/>
        <end position="108"/>
    </location>
</feature>
<feature type="transmembrane region" description="Helical" evidence="6">
    <location>
        <begin position="254"/>
        <end position="273"/>
    </location>
</feature>
<dbReference type="CDD" id="cd06579">
    <property type="entry name" value="TM_PBP1_transp_AraH_like"/>
    <property type="match status" value="1"/>
</dbReference>
<comment type="caution">
    <text evidence="7">The sequence shown here is derived from an EMBL/GenBank/DDBJ whole genome shotgun (WGS) entry which is preliminary data.</text>
</comment>
<evidence type="ECO:0000256" key="4">
    <source>
        <dbReference type="ARBA" id="ARBA00022989"/>
    </source>
</evidence>
<keyword evidence="5 6" id="KW-0472">Membrane</keyword>
<dbReference type="GO" id="GO:0005886">
    <property type="term" value="C:plasma membrane"/>
    <property type="evidence" value="ECO:0007669"/>
    <property type="project" value="UniProtKB-SubCell"/>
</dbReference>
<evidence type="ECO:0000256" key="3">
    <source>
        <dbReference type="ARBA" id="ARBA00022692"/>
    </source>
</evidence>
<proteinExistence type="predicted"/>
<protein>
    <submittedName>
        <fullName evidence="7">ABC transporter permease</fullName>
    </submittedName>
</protein>
<dbReference type="Proteomes" id="UP000480350">
    <property type="component" value="Unassembled WGS sequence"/>
</dbReference>
<keyword evidence="4 6" id="KW-1133">Transmembrane helix</keyword>
<dbReference type="EMBL" id="WUPT01000002">
    <property type="protein sequence ID" value="MXQ09214.1"/>
    <property type="molecule type" value="Genomic_DNA"/>
</dbReference>
<dbReference type="AlphaFoldDB" id="A0A7C9MYJ7"/>
<evidence type="ECO:0000256" key="5">
    <source>
        <dbReference type="ARBA" id="ARBA00023136"/>
    </source>
</evidence>
<name>A0A7C9MYJ7_9RHOB</name>
<feature type="transmembrane region" description="Helical" evidence="6">
    <location>
        <begin position="61"/>
        <end position="79"/>
    </location>
</feature>
<feature type="transmembrane region" description="Helical" evidence="6">
    <location>
        <begin position="34"/>
        <end position="56"/>
    </location>
</feature>
<feature type="transmembrane region" description="Helical" evidence="6">
    <location>
        <begin position="7"/>
        <end position="28"/>
    </location>
</feature>
<dbReference type="PANTHER" id="PTHR32196:SF72">
    <property type="entry name" value="RIBOSE IMPORT PERMEASE PROTEIN RBSC"/>
    <property type="match status" value="1"/>
</dbReference>
<evidence type="ECO:0000313" key="8">
    <source>
        <dbReference type="Proteomes" id="UP000480350"/>
    </source>
</evidence>
<dbReference type="GO" id="GO:0022857">
    <property type="term" value="F:transmembrane transporter activity"/>
    <property type="evidence" value="ECO:0007669"/>
    <property type="project" value="InterPro"/>
</dbReference>
<reference evidence="7 8" key="2">
    <citation type="submission" date="2020-03" db="EMBL/GenBank/DDBJ databases">
        <title>Kangsaoukella pontilimi gen. nov., sp. nov., a new member of the family Rhodobacteraceae isolated from a tidal mudflat.</title>
        <authorList>
            <person name="Kim I.S."/>
        </authorList>
    </citation>
    <scope>NUCLEOTIDE SEQUENCE [LARGE SCALE GENOMIC DNA]</scope>
    <source>
        <strain evidence="7 8">GH1-50</strain>
    </source>
</reference>
<keyword evidence="8" id="KW-1185">Reference proteome</keyword>
<feature type="transmembrane region" description="Helical" evidence="6">
    <location>
        <begin position="306"/>
        <end position="323"/>
    </location>
</feature>
<feature type="transmembrane region" description="Helical" evidence="6">
    <location>
        <begin position="115"/>
        <end position="132"/>
    </location>
</feature>
<dbReference type="Pfam" id="PF02653">
    <property type="entry name" value="BPD_transp_2"/>
    <property type="match status" value="1"/>
</dbReference>
<reference evidence="7 8" key="1">
    <citation type="submission" date="2019-12" db="EMBL/GenBank/DDBJ databases">
        <authorList>
            <person name="Lee S.D."/>
        </authorList>
    </citation>
    <scope>NUCLEOTIDE SEQUENCE [LARGE SCALE GENOMIC DNA]</scope>
    <source>
        <strain evidence="7 8">GH1-50</strain>
    </source>
</reference>
<sequence>MYYAIRYGFLCLLIGLLIFFAIFAPGFAGPRSAVFIFQSVAITGILALGVTCTLVVGGFDLSIGSVATSALMLSAYVMVVMEQSAFVAVMACLVMGAVVGAINGFLIVKMRVPDLLATLGMMFLLIGLQRIPTEGRSISTGMTLPSGETADGVFSPAFLWIGRHRFDLVLEDLIPVPVVLFLLVGVLVWVFLELTRHGRLMYAIGSNERAAGLAGTPVARYKVLAYMISGVLASVGGILLAARLGRGDIASGNNLLLDSVAAALIGFAVLGAAKPNAFGTAIGALFVGILLQGLTMMNAPYYTQDFVKGAVLVIALMFTFALSHRRGGGGH</sequence>
<dbReference type="PANTHER" id="PTHR32196">
    <property type="entry name" value="ABC TRANSPORTER PERMEASE PROTEIN YPHD-RELATED-RELATED"/>
    <property type="match status" value="1"/>
</dbReference>
<accession>A0A7C9MYJ7</accession>
<evidence type="ECO:0000256" key="1">
    <source>
        <dbReference type="ARBA" id="ARBA00004651"/>
    </source>
</evidence>
<feature type="transmembrane region" description="Helical" evidence="6">
    <location>
        <begin position="280"/>
        <end position="300"/>
    </location>
</feature>
<comment type="subcellular location">
    <subcellularLocation>
        <location evidence="1">Cell membrane</location>
        <topology evidence="1">Multi-pass membrane protein</topology>
    </subcellularLocation>
</comment>
<feature type="transmembrane region" description="Helical" evidence="6">
    <location>
        <begin position="173"/>
        <end position="192"/>
    </location>
</feature>
<gene>
    <name evidence="7" type="ORF">GQ651_15315</name>
</gene>
<feature type="transmembrane region" description="Helical" evidence="6">
    <location>
        <begin position="223"/>
        <end position="242"/>
    </location>
</feature>
<evidence type="ECO:0000256" key="6">
    <source>
        <dbReference type="SAM" id="Phobius"/>
    </source>
</evidence>
<keyword evidence="3 6" id="KW-0812">Transmembrane</keyword>
<evidence type="ECO:0000256" key="2">
    <source>
        <dbReference type="ARBA" id="ARBA00022475"/>
    </source>
</evidence>
<keyword evidence="2" id="KW-1003">Cell membrane</keyword>
<dbReference type="InterPro" id="IPR001851">
    <property type="entry name" value="ABC_transp_permease"/>
</dbReference>